<evidence type="ECO:0000313" key="3">
    <source>
        <dbReference type="Proteomes" id="UP000004662"/>
    </source>
</evidence>
<evidence type="ECO:0000256" key="1">
    <source>
        <dbReference type="SAM" id="MobiDB-lite"/>
    </source>
</evidence>
<dbReference type="OrthoDB" id="5461381at2"/>
<dbReference type="Proteomes" id="UP000004662">
    <property type="component" value="Chromosome"/>
</dbReference>
<dbReference type="STRING" id="694327.DFW101_3545"/>
<feature type="region of interest" description="Disordered" evidence="1">
    <location>
        <begin position="258"/>
        <end position="282"/>
    </location>
</feature>
<reference evidence="3" key="1">
    <citation type="journal article" date="2015" name="Genome Announc.">
        <title>High-Quality Draft Genome Sequence of Desulfovibrio carbinoliphilus FW-101-2B, an Organic Acid-Oxidizing Sulfate-Reducing Bacterium Isolated from Uranium(VI)-Contaminated Groundwater.</title>
        <authorList>
            <person name="Ramsay B.D."/>
            <person name="Hwang C."/>
            <person name="Woo H.L."/>
            <person name="Carroll S.L."/>
            <person name="Lucas S."/>
            <person name="Han J."/>
            <person name="Lapidus A.L."/>
            <person name="Cheng J.F."/>
            <person name="Goodwin L.A."/>
            <person name="Pitluck S."/>
            <person name="Peters L."/>
            <person name="Chertkov O."/>
            <person name="Held B."/>
            <person name="Detter J.C."/>
            <person name="Han C.S."/>
            <person name="Tapia R."/>
            <person name="Land M.L."/>
            <person name="Hauser L.J."/>
            <person name="Kyrpides N.C."/>
            <person name="Ivanova N.N."/>
            <person name="Mikhailova N."/>
            <person name="Pagani I."/>
            <person name="Woyke T."/>
            <person name="Arkin A.P."/>
            <person name="Dehal P."/>
            <person name="Chivian D."/>
            <person name="Criddle C.S."/>
            <person name="Wu W."/>
            <person name="Chakraborty R."/>
            <person name="Hazen T.C."/>
            <person name="Fields M.W."/>
        </authorList>
    </citation>
    <scope>NUCLEOTIDE SEQUENCE [LARGE SCALE GENOMIC DNA]</scope>
    <source>
        <strain evidence="3">FW-101-2B</strain>
    </source>
</reference>
<dbReference type="HOGENOM" id="CLU_862555_0_0_7"/>
<name>G7QC95_9BACT</name>
<evidence type="ECO:0000313" key="2">
    <source>
        <dbReference type="EMBL" id="EHJ49541.1"/>
    </source>
</evidence>
<dbReference type="RefSeq" id="WP_009182865.1">
    <property type="nucleotide sequence ID" value="NZ_CM001368.1"/>
</dbReference>
<gene>
    <name evidence="2" type="ORF">DFW101_3545</name>
</gene>
<protein>
    <submittedName>
        <fullName evidence="2">Uncharacterized protein</fullName>
    </submittedName>
</protein>
<accession>G7QC95</accession>
<proteinExistence type="predicted"/>
<dbReference type="EMBL" id="CM001368">
    <property type="protein sequence ID" value="EHJ49541.1"/>
    <property type="molecule type" value="Genomic_DNA"/>
</dbReference>
<organism evidence="2 3">
    <name type="scientific">Solidesulfovibrio carbinoliphilus subsp. oakridgensis</name>
    <dbReference type="NCBI Taxonomy" id="694327"/>
    <lineage>
        <taxon>Bacteria</taxon>
        <taxon>Pseudomonadati</taxon>
        <taxon>Thermodesulfobacteriota</taxon>
        <taxon>Desulfovibrionia</taxon>
        <taxon>Desulfovibrionales</taxon>
        <taxon>Desulfovibrionaceae</taxon>
        <taxon>Solidesulfovibrio</taxon>
    </lineage>
</organism>
<sequence>MNTNTDIRIAVSFKGHRKRRKLRMLLGAGSTDYLIDLWINTATNHPDGVLAGMDAMDVALEAGWEDDPEKFISAMMESGFLDQGEDGVYRLHDWEDHQPFVIEAPKRSQQAKNAAEARWGKNPAKPSGCKADAPSMPAACDQHADRNAPTYLPTNRPEEEPSLRSGSCPEVAEPPSGQPPAELPKLVGTLPLAGKDAYGKPKVFEVRQDYVDELSPLYPAVDVLQALRSMKGWLSADSKRLKTAKGIKRFITSWLDRDQNKGGNMAARASPGQAQPRTYQDHRREESKKTAIELMQAMGMTGGGNGSVDEARRVAGDAVFQPAAGELLPEVTGGTGRA</sequence>
<feature type="region of interest" description="Disordered" evidence="1">
    <location>
        <begin position="108"/>
        <end position="184"/>
    </location>
</feature>
<dbReference type="AlphaFoldDB" id="G7QC95"/>
<keyword evidence="3" id="KW-1185">Reference proteome</keyword>
<dbReference type="eggNOG" id="COG1403">
    <property type="taxonomic scope" value="Bacteria"/>
</dbReference>